<dbReference type="GO" id="GO:0005829">
    <property type="term" value="C:cytosol"/>
    <property type="evidence" value="ECO:0007669"/>
    <property type="project" value="TreeGrafter"/>
</dbReference>
<evidence type="ECO:0000256" key="4">
    <source>
        <dbReference type="SAM" id="MobiDB-lite"/>
    </source>
</evidence>
<dbReference type="InterPro" id="IPR006683">
    <property type="entry name" value="Thioestr_dom"/>
</dbReference>
<comment type="similarity">
    <text evidence="1">Belongs to the acyl coenzyme A hydrolase family.</text>
</comment>
<evidence type="ECO:0000259" key="5">
    <source>
        <dbReference type="PROSITE" id="PS51770"/>
    </source>
</evidence>
<reference evidence="6" key="1">
    <citation type="submission" date="2012-02" db="EMBL/GenBank/DDBJ databases">
        <title>Whole genome shotgun sequence of Gordonia otitidis NBRC 100426.</title>
        <authorList>
            <person name="Yoshida I."/>
            <person name="Hosoyama A."/>
            <person name="Tsuchikane K."/>
            <person name="Katsumata H."/>
            <person name="Yamazaki S."/>
            <person name="Fujita N."/>
        </authorList>
    </citation>
    <scope>NUCLEOTIDE SEQUENCE [LARGE SCALE GENOMIC DNA]</scope>
    <source>
        <strain evidence="6">NBRC 100426</strain>
    </source>
</reference>
<sequence length="170" mass="18819">MDAGQPPPDDQPPHGHHVSDADRSTLSMSLLMTPDMANFTGNVHGGTLLKLLDEVAYACASRYSRRYAVTLSVDRVIFREPIRVGELLILSASINHTGRTSMEVGIRVETENIHSGIRRHTNSCYFTMVAMGDDGRPHAVPPLVPETEDQKRRFAEAELRRAALRAARDS</sequence>
<evidence type="ECO:0000313" key="6">
    <source>
        <dbReference type="EMBL" id="GAB34586.1"/>
    </source>
</evidence>
<dbReference type="PANTHER" id="PTHR11049:SF16">
    <property type="entry name" value="PROTEIN VDLD"/>
    <property type="match status" value="1"/>
</dbReference>
<feature type="region of interest" description="Disordered" evidence="4">
    <location>
        <begin position="1"/>
        <end position="22"/>
    </location>
</feature>
<feature type="domain" description="HotDog ACOT-type" evidence="5">
    <location>
        <begin position="22"/>
        <end position="134"/>
    </location>
</feature>
<organism evidence="6 7">
    <name type="scientific">Gordonia otitidis (strain DSM 44809 / CCUG 52243 / JCM 12355 / NBRC 100426 / IFM 10032)</name>
    <dbReference type="NCBI Taxonomy" id="1108044"/>
    <lineage>
        <taxon>Bacteria</taxon>
        <taxon>Bacillati</taxon>
        <taxon>Actinomycetota</taxon>
        <taxon>Actinomycetes</taxon>
        <taxon>Mycobacteriales</taxon>
        <taxon>Gordoniaceae</taxon>
        <taxon>Gordonia</taxon>
    </lineage>
</organism>
<evidence type="ECO:0000313" key="7">
    <source>
        <dbReference type="Proteomes" id="UP000005038"/>
    </source>
</evidence>
<feature type="compositionally biased region" description="Basic and acidic residues" evidence="4">
    <location>
        <begin position="11"/>
        <end position="22"/>
    </location>
</feature>
<accession>H5TM78</accession>
<dbReference type="GO" id="GO:0006637">
    <property type="term" value="P:acyl-CoA metabolic process"/>
    <property type="evidence" value="ECO:0007669"/>
    <property type="project" value="TreeGrafter"/>
</dbReference>
<name>H5TM78_GORO1</name>
<comment type="caution">
    <text evidence="6">The sequence shown here is derived from an EMBL/GenBank/DDBJ whole genome shotgun (WGS) entry which is preliminary data.</text>
</comment>
<dbReference type="InterPro" id="IPR033120">
    <property type="entry name" value="HOTDOG_ACOT"/>
</dbReference>
<evidence type="ECO:0000256" key="3">
    <source>
        <dbReference type="PROSITE-ProRule" id="PRU01106"/>
    </source>
</evidence>
<dbReference type="STRING" id="1108044.GOOTI_114_00150"/>
<keyword evidence="7" id="KW-1185">Reference proteome</keyword>
<dbReference type="InterPro" id="IPR029069">
    <property type="entry name" value="HotDog_dom_sf"/>
</dbReference>
<dbReference type="PANTHER" id="PTHR11049">
    <property type="entry name" value="ACYL COENZYME A THIOESTER HYDROLASE"/>
    <property type="match status" value="1"/>
</dbReference>
<protein>
    <recommendedName>
        <fullName evidence="5">HotDog ACOT-type domain-containing protein</fullName>
    </recommendedName>
</protein>
<dbReference type="Pfam" id="PF03061">
    <property type="entry name" value="4HBT"/>
    <property type="match status" value="1"/>
</dbReference>
<dbReference type="CDD" id="cd03442">
    <property type="entry name" value="BFIT_BACH"/>
    <property type="match status" value="1"/>
</dbReference>
<gene>
    <name evidence="6" type="ORF">GOOTI_114_00150</name>
</gene>
<proteinExistence type="inferred from homology"/>
<dbReference type="OrthoDB" id="9809430at2"/>
<dbReference type="InterPro" id="IPR040170">
    <property type="entry name" value="Cytosol_ACT"/>
</dbReference>
<evidence type="ECO:0000256" key="1">
    <source>
        <dbReference type="ARBA" id="ARBA00010458"/>
    </source>
</evidence>
<dbReference type="Proteomes" id="UP000005038">
    <property type="component" value="Unassembled WGS sequence"/>
</dbReference>
<dbReference type="SUPFAM" id="SSF54637">
    <property type="entry name" value="Thioesterase/thiol ester dehydrase-isomerase"/>
    <property type="match status" value="1"/>
</dbReference>
<dbReference type="GO" id="GO:0052816">
    <property type="term" value="F:long-chain fatty acyl-CoA hydrolase activity"/>
    <property type="evidence" value="ECO:0007669"/>
    <property type="project" value="TreeGrafter"/>
</dbReference>
<keyword evidence="2 3" id="KW-0378">Hydrolase</keyword>
<dbReference type="AlphaFoldDB" id="H5TM78"/>
<dbReference type="PROSITE" id="PS51770">
    <property type="entry name" value="HOTDOG_ACOT"/>
    <property type="match status" value="1"/>
</dbReference>
<dbReference type="Gene3D" id="3.10.129.10">
    <property type="entry name" value="Hotdog Thioesterase"/>
    <property type="match status" value="1"/>
</dbReference>
<dbReference type="EMBL" id="BAFB01000114">
    <property type="protein sequence ID" value="GAB34586.1"/>
    <property type="molecule type" value="Genomic_DNA"/>
</dbReference>
<evidence type="ECO:0000256" key="2">
    <source>
        <dbReference type="ARBA" id="ARBA00022801"/>
    </source>
</evidence>
<feature type="compositionally biased region" description="Pro residues" evidence="4">
    <location>
        <begin position="1"/>
        <end position="10"/>
    </location>
</feature>